<accession>A0A210PGM4</accession>
<evidence type="ECO:0000313" key="2">
    <source>
        <dbReference type="EMBL" id="OWF35620.1"/>
    </source>
</evidence>
<gene>
    <name evidence="2" type="ORF">KP79_PYT13851</name>
</gene>
<comment type="caution">
    <text evidence="2">The sequence shown here is derived from an EMBL/GenBank/DDBJ whole genome shotgun (WGS) entry which is preliminary data.</text>
</comment>
<dbReference type="PANTHER" id="PTHR13582">
    <property type="entry name" value="M-PHASE PHOSPHOPROTEIN 6"/>
    <property type="match status" value="1"/>
</dbReference>
<dbReference type="Pfam" id="PF10175">
    <property type="entry name" value="MPP6"/>
    <property type="match status" value="1"/>
</dbReference>
<sequence>MAGGPDQKTVLSKNVLQMKFMQRSALRIEKELNEEENKDIDDEHWVLDLPATQKLENNYMFEPSLVRIESLQFGRMSFCGFNPEIEKLMKRHNTKVELDAAEVKEMELSVQEDEMANRYQSLFGTIAKKFSSKRDRGQIEEKFSNSEENPPKSKKHRKFIKPADDD</sequence>
<dbReference type="Proteomes" id="UP000242188">
    <property type="component" value="Unassembled WGS sequence"/>
</dbReference>
<protein>
    <submittedName>
        <fullName evidence="2">M-phase phosphoprotein 6</fullName>
    </submittedName>
</protein>
<keyword evidence="3" id="KW-1185">Reference proteome</keyword>
<proteinExistence type="predicted"/>
<evidence type="ECO:0000313" key="3">
    <source>
        <dbReference type="Proteomes" id="UP000242188"/>
    </source>
</evidence>
<evidence type="ECO:0000256" key="1">
    <source>
        <dbReference type="SAM" id="MobiDB-lite"/>
    </source>
</evidence>
<dbReference type="STRING" id="6573.A0A210PGM4"/>
<dbReference type="EMBL" id="NEDP02076717">
    <property type="protein sequence ID" value="OWF35620.1"/>
    <property type="molecule type" value="Genomic_DNA"/>
</dbReference>
<dbReference type="InterPro" id="IPR019324">
    <property type="entry name" value="MPP6"/>
</dbReference>
<name>A0A210PGM4_MIZYE</name>
<feature type="region of interest" description="Disordered" evidence="1">
    <location>
        <begin position="134"/>
        <end position="166"/>
    </location>
</feature>
<dbReference type="OrthoDB" id="20403at2759"/>
<reference evidence="2 3" key="1">
    <citation type="journal article" date="2017" name="Nat. Ecol. Evol.">
        <title>Scallop genome provides insights into evolution of bilaterian karyotype and development.</title>
        <authorList>
            <person name="Wang S."/>
            <person name="Zhang J."/>
            <person name="Jiao W."/>
            <person name="Li J."/>
            <person name="Xun X."/>
            <person name="Sun Y."/>
            <person name="Guo X."/>
            <person name="Huan P."/>
            <person name="Dong B."/>
            <person name="Zhang L."/>
            <person name="Hu X."/>
            <person name="Sun X."/>
            <person name="Wang J."/>
            <person name="Zhao C."/>
            <person name="Wang Y."/>
            <person name="Wang D."/>
            <person name="Huang X."/>
            <person name="Wang R."/>
            <person name="Lv J."/>
            <person name="Li Y."/>
            <person name="Zhang Z."/>
            <person name="Liu B."/>
            <person name="Lu W."/>
            <person name="Hui Y."/>
            <person name="Liang J."/>
            <person name="Zhou Z."/>
            <person name="Hou R."/>
            <person name="Li X."/>
            <person name="Liu Y."/>
            <person name="Li H."/>
            <person name="Ning X."/>
            <person name="Lin Y."/>
            <person name="Zhao L."/>
            <person name="Xing Q."/>
            <person name="Dou J."/>
            <person name="Li Y."/>
            <person name="Mao J."/>
            <person name="Guo H."/>
            <person name="Dou H."/>
            <person name="Li T."/>
            <person name="Mu C."/>
            <person name="Jiang W."/>
            <person name="Fu Q."/>
            <person name="Fu X."/>
            <person name="Miao Y."/>
            <person name="Liu J."/>
            <person name="Yu Q."/>
            <person name="Li R."/>
            <person name="Liao H."/>
            <person name="Li X."/>
            <person name="Kong Y."/>
            <person name="Jiang Z."/>
            <person name="Chourrout D."/>
            <person name="Li R."/>
            <person name="Bao Z."/>
        </authorList>
    </citation>
    <scope>NUCLEOTIDE SEQUENCE [LARGE SCALE GENOMIC DNA]</scope>
    <source>
        <strain evidence="2 3">PY_sf001</strain>
    </source>
</reference>
<feature type="compositionally biased region" description="Basic and acidic residues" evidence="1">
    <location>
        <begin position="134"/>
        <end position="151"/>
    </location>
</feature>
<organism evidence="2 3">
    <name type="scientific">Mizuhopecten yessoensis</name>
    <name type="common">Japanese scallop</name>
    <name type="synonym">Patinopecten yessoensis</name>
    <dbReference type="NCBI Taxonomy" id="6573"/>
    <lineage>
        <taxon>Eukaryota</taxon>
        <taxon>Metazoa</taxon>
        <taxon>Spiralia</taxon>
        <taxon>Lophotrochozoa</taxon>
        <taxon>Mollusca</taxon>
        <taxon>Bivalvia</taxon>
        <taxon>Autobranchia</taxon>
        <taxon>Pteriomorphia</taxon>
        <taxon>Pectinida</taxon>
        <taxon>Pectinoidea</taxon>
        <taxon>Pectinidae</taxon>
        <taxon>Mizuhopecten</taxon>
    </lineage>
</organism>
<dbReference type="GO" id="GO:0000460">
    <property type="term" value="P:maturation of 5.8S rRNA"/>
    <property type="evidence" value="ECO:0007669"/>
    <property type="project" value="TreeGrafter"/>
</dbReference>
<dbReference type="AlphaFoldDB" id="A0A210PGM4"/>
<dbReference type="PANTHER" id="PTHR13582:SF0">
    <property type="entry name" value="M-PHASE PHOSPHOPROTEIN 6"/>
    <property type="match status" value="1"/>
</dbReference>